<gene>
    <name evidence="8" type="ORF">DIABBA_LOCUS12517</name>
</gene>
<comment type="cofactor">
    <cofactor evidence="2">
        <name>Mg(2+)</name>
        <dbReference type="ChEBI" id="CHEBI:18420"/>
    </cofactor>
</comment>
<evidence type="ECO:0000256" key="1">
    <source>
        <dbReference type="ARBA" id="ARBA00001936"/>
    </source>
</evidence>
<evidence type="ECO:0000259" key="7">
    <source>
        <dbReference type="PROSITE" id="PS51462"/>
    </source>
</evidence>
<accession>A0A9P0DZ76</accession>
<keyword evidence="3" id="KW-0479">Metal-binding</keyword>
<reference evidence="8" key="1">
    <citation type="submission" date="2022-01" db="EMBL/GenBank/DDBJ databases">
        <authorList>
            <person name="King R."/>
        </authorList>
    </citation>
    <scope>NUCLEOTIDE SEQUENCE</scope>
</reference>
<keyword evidence="6" id="KW-0464">Manganese</keyword>
<dbReference type="Pfam" id="PF00293">
    <property type="entry name" value="NUDIX"/>
    <property type="match status" value="1"/>
</dbReference>
<dbReference type="GO" id="GO:0046872">
    <property type="term" value="F:metal ion binding"/>
    <property type="evidence" value="ECO:0007669"/>
    <property type="project" value="UniProtKB-KW"/>
</dbReference>
<evidence type="ECO:0000256" key="6">
    <source>
        <dbReference type="ARBA" id="ARBA00023211"/>
    </source>
</evidence>
<keyword evidence="4" id="KW-0378">Hydrolase</keyword>
<dbReference type="InterPro" id="IPR015797">
    <property type="entry name" value="NUDIX_hydrolase-like_dom_sf"/>
</dbReference>
<dbReference type="PANTHER" id="PTHR12992:SF11">
    <property type="entry name" value="MITOCHONDRIAL COENZYME A DIPHOSPHATASE NUDT8"/>
    <property type="match status" value="1"/>
</dbReference>
<dbReference type="Gene3D" id="3.90.79.10">
    <property type="entry name" value="Nucleoside Triphosphate Pyrophosphohydrolase"/>
    <property type="match status" value="1"/>
</dbReference>
<keyword evidence="5" id="KW-0460">Magnesium</keyword>
<dbReference type="AlphaFoldDB" id="A0A9P0DZ76"/>
<protein>
    <recommendedName>
        <fullName evidence="7">Nudix hydrolase domain-containing protein</fullName>
    </recommendedName>
</protein>
<evidence type="ECO:0000256" key="4">
    <source>
        <dbReference type="ARBA" id="ARBA00022801"/>
    </source>
</evidence>
<feature type="domain" description="Nudix hydrolase" evidence="7">
    <location>
        <begin position="51"/>
        <end position="191"/>
    </location>
</feature>
<comment type="cofactor">
    <cofactor evidence="1">
        <name>Mn(2+)</name>
        <dbReference type="ChEBI" id="CHEBI:29035"/>
    </cofactor>
</comment>
<organism evidence="8 9">
    <name type="scientific">Diabrotica balteata</name>
    <name type="common">Banded cucumber beetle</name>
    <dbReference type="NCBI Taxonomy" id="107213"/>
    <lineage>
        <taxon>Eukaryota</taxon>
        <taxon>Metazoa</taxon>
        <taxon>Ecdysozoa</taxon>
        <taxon>Arthropoda</taxon>
        <taxon>Hexapoda</taxon>
        <taxon>Insecta</taxon>
        <taxon>Pterygota</taxon>
        <taxon>Neoptera</taxon>
        <taxon>Endopterygota</taxon>
        <taxon>Coleoptera</taxon>
        <taxon>Polyphaga</taxon>
        <taxon>Cucujiformia</taxon>
        <taxon>Chrysomeloidea</taxon>
        <taxon>Chrysomelidae</taxon>
        <taxon>Galerucinae</taxon>
        <taxon>Diabroticina</taxon>
        <taxon>Diabroticites</taxon>
        <taxon>Diabrotica</taxon>
    </lineage>
</organism>
<proteinExistence type="predicted"/>
<sequence length="237" mass="26808">MFRVGQRFFCSNHQLSNYFSSDYLYTEENVKKTAAKFASMKPIRFNTKEPPMRAAVLIPLCEVDGKVSLLYTLRAAHLKNHRGQVSFPGGKQDEMDKSLEETALRETQEELGIRPDDVELWGSGNLIVTRGETCVLPVIGRVVKPLSADKLKVNPTEVEEVFTVCLEDLCKPEYLGHTQFRKRSSLPVFLAGKRRVWGLTALITNMFLTALLPPKAYSHRIKYVSTVKLIEPKAMST</sequence>
<dbReference type="Proteomes" id="UP001153709">
    <property type="component" value="Chromosome 8"/>
</dbReference>
<dbReference type="PROSITE" id="PS51462">
    <property type="entry name" value="NUDIX"/>
    <property type="match status" value="1"/>
</dbReference>
<keyword evidence="9" id="KW-1185">Reference proteome</keyword>
<dbReference type="OrthoDB" id="206213at2759"/>
<dbReference type="EMBL" id="OU898283">
    <property type="protein sequence ID" value="CAH1285290.1"/>
    <property type="molecule type" value="Genomic_DNA"/>
</dbReference>
<dbReference type="GO" id="GO:0010945">
    <property type="term" value="F:coenzyme A diphosphatase activity"/>
    <property type="evidence" value="ECO:0007669"/>
    <property type="project" value="InterPro"/>
</dbReference>
<dbReference type="PANTHER" id="PTHR12992">
    <property type="entry name" value="NUDIX HYDROLASE"/>
    <property type="match status" value="1"/>
</dbReference>
<name>A0A9P0DZ76_DIABA</name>
<evidence type="ECO:0000256" key="5">
    <source>
        <dbReference type="ARBA" id="ARBA00022842"/>
    </source>
</evidence>
<dbReference type="InterPro" id="IPR000086">
    <property type="entry name" value="NUDIX_hydrolase_dom"/>
</dbReference>
<evidence type="ECO:0000313" key="8">
    <source>
        <dbReference type="EMBL" id="CAH1285290.1"/>
    </source>
</evidence>
<evidence type="ECO:0000256" key="3">
    <source>
        <dbReference type="ARBA" id="ARBA00022723"/>
    </source>
</evidence>
<dbReference type="CDD" id="cd03426">
    <property type="entry name" value="NUDIX_CoAse_Nudt7"/>
    <property type="match status" value="1"/>
</dbReference>
<dbReference type="SUPFAM" id="SSF55811">
    <property type="entry name" value="Nudix"/>
    <property type="match status" value="1"/>
</dbReference>
<dbReference type="InterPro" id="IPR045121">
    <property type="entry name" value="CoAse"/>
</dbReference>
<evidence type="ECO:0000313" key="9">
    <source>
        <dbReference type="Proteomes" id="UP001153709"/>
    </source>
</evidence>
<evidence type="ECO:0000256" key="2">
    <source>
        <dbReference type="ARBA" id="ARBA00001946"/>
    </source>
</evidence>